<evidence type="ECO:0008006" key="3">
    <source>
        <dbReference type="Google" id="ProtNLM"/>
    </source>
</evidence>
<proteinExistence type="predicted"/>
<gene>
    <name evidence="1" type="ORF">NIES46_40430</name>
</gene>
<organism evidence="1 2">
    <name type="scientific">Limnospira platensis NIES-46</name>
    <dbReference type="NCBI Taxonomy" id="1236695"/>
    <lineage>
        <taxon>Bacteria</taxon>
        <taxon>Bacillati</taxon>
        <taxon>Cyanobacteriota</taxon>
        <taxon>Cyanophyceae</taxon>
        <taxon>Oscillatoriophycideae</taxon>
        <taxon>Oscillatoriales</taxon>
        <taxon>Sirenicapillariaceae</taxon>
        <taxon>Limnospira</taxon>
    </lineage>
</organism>
<evidence type="ECO:0000313" key="1">
    <source>
        <dbReference type="EMBL" id="GCE95976.1"/>
    </source>
</evidence>
<evidence type="ECO:0000313" key="2">
    <source>
        <dbReference type="Proteomes" id="UP000326169"/>
    </source>
</evidence>
<keyword evidence="2" id="KW-1185">Reference proteome</keyword>
<name>A0A5M3TDH5_LIMPL</name>
<dbReference type="EMBL" id="BIMW01000158">
    <property type="protein sequence ID" value="GCE95976.1"/>
    <property type="molecule type" value="Genomic_DNA"/>
</dbReference>
<reference evidence="1 2" key="1">
    <citation type="journal article" date="2019" name="J Genomics">
        <title>The Draft Genome of a Hydrogen-producing Cyanobacterium, Arthrospira platensis NIES-46.</title>
        <authorList>
            <person name="Suzuki S."/>
            <person name="Yamaguchi H."/>
            <person name="Kawachi M."/>
        </authorList>
    </citation>
    <scope>NUCLEOTIDE SEQUENCE [LARGE SCALE GENOMIC DNA]</scope>
    <source>
        <strain evidence="1 2">NIES-46</strain>
    </source>
</reference>
<dbReference type="GeneID" id="301685849"/>
<accession>A0A5M3TDH5</accession>
<sequence length="49" mass="5852">MHEKTMRIGDLQQVWYTVLPTWTLYTEDFGYSDIDGLKNCQSLAEMFFQ</sequence>
<comment type="caution">
    <text evidence="1">The sequence shown here is derived from an EMBL/GenBank/DDBJ whole genome shotgun (WGS) entry which is preliminary data.</text>
</comment>
<protein>
    <recommendedName>
        <fullName evidence="3">Transposase</fullName>
    </recommendedName>
</protein>
<dbReference type="RefSeq" id="WP_014276144.1">
    <property type="nucleotide sequence ID" value="NZ_BIMW01000158.1"/>
</dbReference>
<dbReference type="Proteomes" id="UP000326169">
    <property type="component" value="Unassembled WGS sequence"/>
</dbReference>